<name>A0ACC2LPG6_PERAE</name>
<evidence type="ECO:0000313" key="2">
    <source>
        <dbReference type="Proteomes" id="UP001234297"/>
    </source>
</evidence>
<evidence type="ECO:0000313" key="1">
    <source>
        <dbReference type="EMBL" id="KAJ8635088.1"/>
    </source>
</evidence>
<proteinExistence type="predicted"/>
<sequence length="386" mass="43062">MRWYRGLGTPEECRRCGEGSDSPSPQDLAFSLSLSLDRFSLQLSHRRSSERAGMVICGNQQEDEEKNPISFSRGATRSWGTTISGQSISTSGSAGSPSSRSEPTMVPPAVCDNTSVQLNQMDSQGDDAVSQGAFGSKKKKRGARAVGNDKGGRGLRQFSMKVCEKVESKGRTTYNEVADELVAEFTDPSSSLASPDQQQYDEKNIRRRVYDALNVLMAMDIISKDKKEIQWKGLPRTSLNDVEELKAERIGLRNRIEKKTAYLKELEDQFIDLKNLVQRNEQLYGSGNAPSGGVTLPFILVQTRPHATVEVEISEDMQLVHFDFNSTPFELHDDAYVLKAMRSRENEQNDTPHESTENGGESSRIPSLYQHHHIPHSSRSNTIDEK</sequence>
<keyword evidence="2" id="KW-1185">Reference proteome</keyword>
<gene>
    <name evidence="1" type="ORF">MRB53_009355</name>
</gene>
<dbReference type="EMBL" id="CM056811">
    <property type="protein sequence ID" value="KAJ8635088.1"/>
    <property type="molecule type" value="Genomic_DNA"/>
</dbReference>
<reference evidence="1 2" key="1">
    <citation type="journal article" date="2022" name="Hortic Res">
        <title>A haplotype resolved chromosomal level avocado genome allows analysis of novel avocado genes.</title>
        <authorList>
            <person name="Nath O."/>
            <person name="Fletcher S.J."/>
            <person name="Hayward A."/>
            <person name="Shaw L.M."/>
            <person name="Masouleh A.K."/>
            <person name="Furtado A."/>
            <person name="Henry R.J."/>
            <person name="Mitter N."/>
        </authorList>
    </citation>
    <scope>NUCLEOTIDE SEQUENCE [LARGE SCALE GENOMIC DNA]</scope>
    <source>
        <strain evidence="2">cv. Hass</strain>
    </source>
</reference>
<comment type="caution">
    <text evidence="1">The sequence shown here is derived from an EMBL/GenBank/DDBJ whole genome shotgun (WGS) entry which is preliminary data.</text>
</comment>
<dbReference type="Proteomes" id="UP001234297">
    <property type="component" value="Chromosome 3"/>
</dbReference>
<protein>
    <submittedName>
        <fullName evidence="1">Uncharacterized protein</fullName>
    </submittedName>
</protein>
<accession>A0ACC2LPG6</accession>
<organism evidence="1 2">
    <name type="scientific">Persea americana</name>
    <name type="common">Avocado</name>
    <dbReference type="NCBI Taxonomy" id="3435"/>
    <lineage>
        <taxon>Eukaryota</taxon>
        <taxon>Viridiplantae</taxon>
        <taxon>Streptophyta</taxon>
        <taxon>Embryophyta</taxon>
        <taxon>Tracheophyta</taxon>
        <taxon>Spermatophyta</taxon>
        <taxon>Magnoliopsida</taxon>
        <taxon>Magnoliidae</taxon>
        <taxon>Laurales</taxon>
        <taxon>Lauraceae</taxon>
        <taxon>Persea</taxon>
    </lineage>
</organism>